<sequence>MDKDMLAHLFEQAGVVEIEEIIYNSTTYWSSFLIARLDMFICEGSNRFIRSHPCWLKLDSCGVIASSMF</sequence>
<accession>A0AAV3RYP7</accession>
<evidence type="ECO:0000313" key="2">
    <source>
        <dbReference type="Proteomes" id="UP001454036"/>
    </source>
</evidence>
<proteinExistence type="predicted"/>
<dbReference type="EMBL" id="BAABME010014051">
    <property type="protein sequence ID" value="GAA0186813.1"/>
    <property type="molecule type" value="Genomic_DNA"/>
</dbReference>
<gene>
    <name evidence="1" type="ORF">LIER_34101</name>
</gene>
<comment type="caution">
    <text evidence="1">The sequence shown here is derived from an EMBL/GenBank/DDBJ whole genome shotgun (WGS) entry which is preliminary data.</text>
</comment>
<keyword evidence="2" id="KW-1185">Reference proteome</keyword>
<reference evidence="1 2" key="1">
    <citation type="submission" date="2024-01" db="EMBL/GenBank/DDBJ databases">
        <title>The complete chloroplast genome sequence of Lithospermum erythrorhizon: insights into the phylogenetic relationship among Boraginaceae species and the maternal lineages of purple gromwells.</title>
        <authorList>
            <person name="Okada T."/>
            <person name="Watanabe K."/>
        </authorList>
    </citation>
    <scope>NUCLEOTIDE SEQUENCE [LARGE SCALE GENOMIC DNA]</scope>
</reference>
<organism evidence="1 2">
    <name type="scientific">Lithospermum erythrorhizon</name>
    <name type="common">Purple gromwell</name>
    <name type="synonym">Lithospermum officinale var. erythrorhizon</name>
    <dbReference type="NCBI Taxonomy" id="34254"/>
    <lineage>
        <taxon>Eukaryota</taxon>
        <taxon>Viridiplantae</taxon>
        <taxon>Streptophyta</taxon>
        <taxon>Embryophyta</taxon>
        <taxon>Tracheophyta</taxon>
        <taxon>Spermatophyta</taxon>
        <taxon>Magnoliopsida</taxon>
        <taxon>eudicotyledons</taxon>
        <taxon>Gunneridae</taxon>
        <taxon>Pentapetalae</taxon>
        <taxon>asterids</taxon>
        <taxon>lamiids</taxon>
        <taxon>Boraginales</taxon>
        <taxon>Boraginaceae</taxon>
        <taxon>Boraginoideae</taxon>
        <taxon>Lithospermeae</taxon>
        <taxon>Lithospermum</taxon>
    </lineage>
</organism>
<dbReference type="AlphaFoldDB" id="A0AAV3RYP7"/>
<evidence type="ECO:0000313" key="1">
    <source>
        <dbReference type="EMBL" id="GAA0186813.1"/>
    </source>
</evidence>
<dbReference type="Proteomes" id="UP001454036">
    <property type="component" value="Unassembled WGS sequence"/>
</dbReference>
<protein>
    <submittedName>
        <fullName evidence="1">Uncharacterized protein</fullName>
    </submittedName>
</protein>
<name>A0AAV3RYP7_LITER</name>